<gene>
    <name evidence="5" type="ORF">DU504_07415</name>
</gene>
<name>A0A368NAU3_9EURY</name>
<feature type="domain" description="Rhodanese" evidence="4">
    <location>
        <begin position="47"/>
        <end position="154"/>
    </location>
</feature>
<dbReference type="PANTHER" id="PTHR43855:SF1">
    <property type="entry name" value="THIOSULFATE SULFURTRANSFERASE"/>
    <property type="match status" value="1"/>
</dbReference>
<dbReference type="Gene3D" id="3.40.250.10">
    <property type="entry name" value="Rhodanese-like domain"/>
    <property type="match status" value="2"/>
</dbReference>
<dbReference type="SMART" id="SM00450">
    <property type="entry name" value="RHOD"/>
    <property type="match status" value="2"/>
</dbReference>
<dbReference type="Proteomes" id="UP000252189">
    <property type="component" value="Unassembled WGS sequence"/>
</dbReference>
<comment type="caution">
    <text evidence="5">The sequence shown here is derived from an EMBL/GenBank/DDBJ whole genome shotgun (WGS) entry which is preliminary data.</text>
</comment>
<keyword evidence="6" id="KW-1185">Reference proteome</keyword>
<proteinExistence type="predicted"/>
<feature type="region of interest" description="Disordered" evidence="3">
    <location>
        <begin position="1"/>
        <end position="31"/>
    </location>
</feature>
<dbReference type="Pfam" id="PF00581">
    <property type="entry name" value="Rhodanese"/>
    <property type="match status" value="2"/>
</dbReference>
<feature type="domain" description="Rhodanese" evidence="4">
    <location>
        <begin position="184"/>
        <end position="303"/>
    </location>
</feature>
<reference evidence="5 6" key="1">
    <citation type="submission" date="2018-07" db="EMBL/GenBank/DDBJ databases">
        <title>Genome sequences of Haloplanus salinus JCM 18368T.</title>
        <authorList>
            <person name="Kim Y.B."/>
            <person name="Roh S.W."/>
        </authorList>
    </citation>
    <scope>NUCLEOTIDE SEQUENCE [LARGE SCALE GENOMIC DNA]</scope>
    <source>
        <strain evidence="5 6">JCM 18368</strain>
    </source>
</reference>
<dbReference type="CDD" id="cd01449">
    <property type="entry name" value="TST_Repeat_2"/>
    <property type="match status" value="1"/>
</dbReference>
<protein>
    <recommendedName>
        <fullName evidence="2">Sulfurtransferase</fullName>
    </recommendedName>
</protein>
<evidence type="ECO:0000259" key="4">
    <source>
        <dbReference type="PROSITE" id="PS50206"/>
    </source>
</evidence>
<keyword evidence="2 5" id="KW-0808">Transferase</keyword>
<dbReference type="PROSITE" id="PS00683">
    <property type="entry name" value="RHODANESE_2"/>
    <property type="match status" value="1"/>
</dbReference>
<evidence type="ECO:0000313" key="6">
    <source>
        <dbReference type="Proteomes" id="UP000252189"/>
    </source>
</evidence>
<dbReference type="EMBL" id="QPHM01000001">
    <property type="protein sequence ID" value="RCU47143.1"/>
    <property type="molecule type" value="Genomic_DNA"/>
</dbReference>
<evidence type="ECO:0000256" key="3">
    <source>
        <dbReference type="SAM" id="MobiDB-lite"/>
    </source>
</evidence>
<feature type="compositionally biased region" description="Basic and acidic residues" evidence="3">
    <location>
        <begin position="1"/>
        <end position="13"/>
    </location>
</feature>
<evidence type="ECO:0000256" key="1">
    <source>
        <dbReference type="ARBA" id="ARBA00022737"/>
    </source>
</evidence>
<dbReference type="GO" id="GO:0004792">
    <property type="term" value="F:thiosulfate-cyanide sulfurtransferase activity"/>
    <property type="evidence" value="ECO:0007669"/>
    <property type="project" value="InterPro"/>
</dbReference>
<accession>A0A368NAU3</accession>
<evidence type="ECO:0000256" key="2">
    <source>
        <dbReference type="RuleBase" id="RU000507"/>
    </source>
</evidence>
<dbReference type="CDD" id="cd01448">
    <property type="entry name" value="TST_Repeat_1"/>
    <property type="match status" value="1"/>
</dbReference>
<keyword evidence="1" id="KW-0677">Repeat</keyword>
<dbReference type="OrthoDB" id="9977at2157"/>
<dbReference type="RefSeq" id="WP_114448691.1">
    <property type="nucleotide sequence ID" value="NZ_QPHM01000001.1"/>
</dbReference>
<evidence type="ECO:0000313" key="5">
    <source>
        <dbReference type="EMBL" id="RCU47143.1"/>
    </source>
</evidence>
<dbReference type="InterPro" id="IPR051126">
    <property type="entry name" value="Thiosulfate_sulfurtransferase"/>
</dbReference>
<dbReference type="InterPro" id="IPR001307">
    <property type="entry name" value="Thiosulphate_STrfase_CS"/>
</dbReference>
<organism evidence="5 6">
    <name type="scientific">Haloplanus salinus</name>
    <dbReference type="NCBI Taxonomy" id="1126245"/>
    <lineage>
        <taxon>Archaea</taxon>
        <taxon>Methanobacteriati</taxon>
        <taxon>Methanobacteriota</taxon>
        <taxon>Stenosarchaea group</taxon>
        <taxon>Halobacteria</taxon>
        <taxon>Halobacteriales</taxon>
        <taxon>Haloferacaceae</taxon>
        <taxon>Haloplanus</taxon>
    </lineage>
</organism>
<sequence>MHSDDTPENGPDRPDDDSEREPATGRSNEALVSPEWVADRLDRFRNDDAAFRLVEVDVNREFYRDGHAPGACEFDWETDLQSETWRDIPSPDEFERLMGDHGIADDTTVVVYGDNSNWFATHLYWQFVMYGHDDVRVMDGGREYWMEQGFPTTRAVPSFPTVEYTVPEVDESHRAFRRDVYEALDSETTLIDVRMPEEYRGELTAPPGMDEAAQRAGHIPGAINVLWADNVDSNGLFKPPHRLRELYASHGVTPDDDVIAYCRIGERSSITWFALHELLGYDSVRNYDGSWTEWGNLIRAPIVAGNDE</sequence>
<dbReference type="PROSITE" id="PS50206">
    <property type="entry name" value="RHODANESE_3"/>
    <property type="match status" value="2"/>
</dbReference>
<dbReference type="InterPro" id="IPR036873">
    <property type="entry name" value="Rhodanese-like_dom_sf"/>
</dbReference>
<dbReference type="InterPro" id="IPR001763">
    <property type="entry name" value="Rhodanese-like_dom"/>
</dbReference>
<dbReference type="SUPFAM" id="SSF52821">
    <property type="entry name" value="Rhodanese/Cell cycle control phosphatase"/>
    <property type="match status" value="2"/>
</dbReference>
<dbReference type="PANTHER" id="PTHR43855">
    <property type="entry name" value="THIOSULFATE SULFURTRANSFERASE"/>
    <property type="match status" value="1"/>
</dbReference>
<dbReference type="AlphaFoldDB" id="A0A368NAU3"/>